<proteinExistence type="predicted"/>
<evidence type="ECO:0000313" key="3">
    <source>
        <dbReference type="Proteomes" id="UP001225378"/>
    </source>
</evidence>
<dbReference type="KEGG" id="mech:Q9L42_003085"/>
<dbReference type="InterPro" id="IPR051675">
    <property type="entry name" value="Endo/Exo/Phosphatase_dom_1"/>
</dbReference>
<dbReference type="Pfam" id="PF12836">
    <property type="entry name" value="HHH_3"/>
    <property type="match status" value="1"/>
</dbReference>
<dbReference type="GO" id="GO:0015628">
    <property type="term" value="P:protein secretion by the type II secretion system"/>
    <property type="evidence" value="ECO:0007669"/>
    <property type="project" value="TreeGrafter"/>
</dbReference>
<dbReference type="Gene3D" id="1.10.150.280">
    <property type="entry name" value="AF1531-like domain"/>
    <property type="match status" value="1"/>
</dbReference>
<feature type="signal peptide" evidence="1">
    <location>
        <begin position="1"/>
        <end position="17"/>
    </location>
</feature>
<dbReference type="AlphaFoldDB" id="A0AAU7NVZ1"/>
<feature type="chain" id="PRO_5043761700" evidence="1">
    <location>
        <begin position="18"/>
        <end position="87"/>
    </location>
</feature>
<protein>
    <submittedName>
        <fullName evidence="2">Helix-hairpin-helix domain-containing protein</fullName>
    </submittedName>
</protein>
<sequence length="87" mass="9287">MKKLLIVLALCSFNAYAQPININSADADTIAQSLSGVGQKKAEAIVQYRSENGAFESLQDVGNVKGIGDKTLQKNEQDILFSDAAAQ</sequence>
<dbReference type="NCBIfam" id="TIGR00426">
    <property type="entry name" value="competence protein ComEA helix-hairpin-helix repeat region"/>
    <property type="match status" value="1"/>
</dbReference>
<dbReference type="PANTHER" id="PTHR21180:SF32">
    <property type="entry name" value="ENDONUCLEASE_EXONUCLEASE_PHOSPHATASE FAMILY DOMAIN-CONTAINING PROTEIN 1"/>
    <property type="match status" value="1"/>
</dbReference>
<evidence type="ECO:0000313" key="2">
    <source>
        <dbReference type="EMBL" id="XBS21119.1"/>
    </source>
</evidence>
<dbReference type="GO" id="GO:0015627">
    <property type="term" value="C:type II protein secretion system complex"/>
    <property type="evidence" value="ECO:0007669"/>
    <property type="project" value="TreeGrafter"/>
</dbReference>
<dbReference type="RefSeq" id="WP_305909895.1">
    <property type="nucleotide sequence ID" value="NZ_CP157743.1"/>
</dbReference>
<keyword evidence="1" id="KW-0732">Signal</keyword>
<gene>
    <name evidence="2" type="ORF">Q9L42_003085</name>
</gene>
<dbReference type="Proteomes" id="UP001225378">
    <property type="component" value="Chromosome"/>
</dbReference>
<organism evidence="2 3">
    <name type="scientific">Methylomarinum roseum</name>
    <dbReference type="NCBI Taxonomy" id="3067653"/>
    <lineage>
        <taxon>Bacteria</taxon>
        <taxon>Pseudomonadati</taxon>
        <taxon>Pseudomonadota</taxon>
        <taxon>Gammaproteobacteria</taxon>
        <taxon>Methylococcales</taxon>
        <taxon>Methylococcaceae</taxon>
        <taxon>Methylomarinum</taxon>
    </lineage>
</organism>
<dbReference type="EMBL" id="CP157743">
    <property type="protein sequence ID" value="XBS21119.1"/>
    <property type="molecule type" value="Genomic_DNA"/>
</dbReference>
<keyword evidence="3" id="KW-1185">Reference proteome</keyword>
<dbReference type="PANTHER" id="PTHR21180">
    <property type="entry name" value="ENDONUCLEASE/EXONUCLEASE/PHOSPHATASE FAMILY DOMAIN-CONTAINING PROTEIN 1"/>
    <property type="match status" value="1"/>
</dbReference>
<dbReference type="SUPFAM" id="SSF47781">
    <property type="entry name" value="RuvA domain 2-like"/>
    <property type="match status" value="1"/>
</dbReference>
<evidence type="ECO:0000256" key="1">
    <source>
        <dbReference type="SAM" id="SignalP"/>
    </source>
</evidence>
<name>A0AAU7NVZ1_9GAMM</name>
<dbReference type="InterPro" id="IPR010994">
    <property type="entry name" value="RuvA_2-like"/>
</dbReference>
<dbReference type="InterPro" id="IPR004509">
    <property type="entry name" value="Competence_ComEA_HhH"/>
</dbReference>
<reference evidence="2 3" key="1">
    <citation type="journal article" date="2024" name="Microbiology">
        <title>Methylomarinum rosea sp. nov., a novel halophilic methanotrophic bacterium from the hypersaline Lake Elton.</title>
        <authorList>
            <person name="Suleimanov R.Z."/>
            <person name="Oshkin I.Y."/>
            <person name="Danilova O.V."/>
            <person name="Suzina N.E."/>
            <person name="Dedysh S.N."/>
        </authorList>
    </citation>
    <scope>NUCLEOTIDE SEQUENCE [LARGE SCALE GENOMIC DNA]</scope>
    <source>
        <strain evidence="2 3">Ch1-1</strain>
    </source>
</reference>
<accession>A0AAU7NVZ1</accession>